<sequence>MDFQSLKDQVSNLTLYDIKAGVRKVQNAVMNYTEMEAKVREATNNDPWGCPSTVSIPRPSEGLPTDILKLMQEIANGTYN</sequence>
<name>A0ACC2YM85_9PEZI</name>
<comment type="caution">
    <text evidence="1">The sequence shown here is derived from an EMBL/GenBank/DDBJ whole genome shotgun (WGS) entry which is preliminary data.</text>
</comment>
<keyword evidence="2" id="KW-1185">Reference proteome</keyword>
<reference evidence="1" key="1">
    <citation type="submission" date="2022-10" db="EMBL/GenBank/DDBJ databases">
        <title>Culturing micro-colonial fungi from biological soil crusts in the Mojave desert and describing Neophaeococcomyces mojavensis, and introducing the new genera and species Taxawa tesnikishii.</title>
        <authorList>
            <person name="Kurbessoian T."/>
            <person name="Stajich J.E."/>
        </authorList>
    </citation>
    <scope>NUCLEOTIDE SEQUENCE</scope>
    <source>
        <strain evidence="1">JES_115</strain>
    </source>
</reference>
<dbReference type="Proteomes" id="UP001172680">
    <property type="component" value="Unassembled WGS sequence"/>
</dbReference>
<organism evidence="1 2">
    <name type="scientific">Coniosporium tulheliwenetii</name>
    <dbReference type="NCBI Taxonomy" id="3383036"/>
    <lineage>
        <taxon>Eukaryota</taxon>
        <taxon>Fungi</taxon>
        <taxon>Dikarya</taxon>
        <taxon>Ascomycota</taxon>
        <taxon>Pezizomycotina</taxon>
        <taxon>Dothideomycetes</taxon>
        <taxon>Dothideomycetes incertae sedis</taxon>
        <taxon>Coniosporium</taxon>
    </lineage>
</organism>
<evidence type="ECO:0000313" key="2">
    <source>
        <dbReference type="Proteomes" id="UP001172680"/>
    </source>
</evidence>
<proteinExistence type="predicted"/>
<gene>
    <name evidence="1" type="primary">ENT3_2</name>
    <name evidence="1" type="ORF">H2199_008081</name>
</gene>
<accession>A0ACC2YM85</accession>
<protein>
    <submittedName>
        <fullName evidence="1">Epsin-3, clathrin recruitment and traffic between the Golgi and endosome</fullName>
    </submittedName>
</protein>
<dbReference type="EMBL" id="JAPDRP010000025">
    <property type="protein sequence ID" value="KAJ9636406.1"/>
    <property type="molecule type" value="Genomic_DNA"/>
</dbReference>
<evidence type="ECO:0000313" key="1">
    <source>
        <dbReference type="EMBL" id="KAJ9636406.1"/>
    </source>
</evidence>